<reference evidence="4" key="1">
    <citation type="submission" date="2021-06" db="EMBL/GenBank/DDBJ databases">
        <authorList>
            <person name="Kallberg Y."/>
            <person name="Tangrot J."/>
            <person name="Rosling A."/>
        </authorList>
    </citation>
    <scope>NUCLEOTIDE SEQUENCE</scope>
    <source>
        <strain evidence="4">FL130A</strain>
    </source>
</reference>
<feature type="compositionally biased region" description="Basic residues" evidence="2">
    <location>
        <begin position="12"/>
        <end position="22"/>
    </location>
</feature>
<comment type="similarity">
    <text evidence="1">Belongs to the sel-1 family.</text>
</comment>
<feature type="compositionally biased region" description="Polar residues" evidence="2">
    <location>
        <begin position="1"/>
        <end position="11"/>
    </location>
</feature>
<evidence type="ECO:0000313" key="4">
    <source>
        <dbReference type="EMBL" id="CAG8528863.1"/>
    </source>
</evidence>
<dbReference type="Gene3D" id="1.25.40.10">
    <property type="entry name" value="Tetratricopeptide repeat domain"/>
    <property type="match status" value="1"/>
</dbReference>
<feature type="compositionally biased region" description="Basic and acidic residues" evidence="2">
    <location>
        <begin position="23"/>
        <end position="33"/>
    </location>
</feature>
<gene>
    <name evidence="4" type="ORF">ALEPTO_LOCUS4838</name>
</gene>
<dbReference type="InterPro" id="IPR050767">
    <property type="entry name" value="Sel1_AlgK"/>
</dbReference>
<dbReference type="PANTHER" id="PTHR11102:SF160">
    <property type="entry name" value="ERAD-ASSOCIATED E3 UBIQUITIN-PROTEIN LIGASE COMPONENT HRD3"/>
    <property type="match status" value="1"/>
</dbReference>
<protein>
    <submittedName>
        <fullName evidence="4">3622_t:CDS:1</fullName>
    </submittedName>
</protein>
<evidence type="ECO:0000256" key="3">
    <source>
        <dbReference type="SAM" id="Phobius"/>
    </source>
</evidence>
<evidence type="ECO:0000256" key="2">
    <source>
        <dbReference type="SAM" id="MobiDB-lite"/>
    </source>
</evidence>
<proteinExistence type="inferred from homology"/>
<keyword evidence="3" id="KW-0472">Membrane</keyword>
<dbReference type="PANTHER" id="PTHR11102">
    <property type="entry name" value="SEL-1-LIKE PROTEIN"/>
    <property type="match status" value="1"/>
</dbReference>
<name>A0A9N9AH50_9GLOM</name>
<dbReference type="SUPFAM" id="SSF81901">
    <property type="entry name" value="HCP-like"/>
    <property type="match status" value="1"/>
</dbReference>
<dbReference type="OrthoDB" id="272077at2759"/>
<feature type="region of interest" description="Disordered" evidence="2">
    <location>
        <begin position="1"/>
        <end position="37"/>
    </location>
</feature>
<dbReference type="InterPro" id="IPR006597">
    <property type="entry name" value="Sel1-like"/>
</dbReference>
<comment type="caution">
    <text evidence="4">The sequence shown here is derived from an EMBL/GenBank/DDBJ whole genome shotgun (WGS) entry which is preliminary data.</text>
</comment>
<sequence>MGTVKSTLQKQSQKRNSKIIKKTKNETEHHEDPVSQENMLAPVVSPPDLATIRSKPLIHEEWELCRQSSTIPEILESLLNIVNHLNIYFGTDKLLVREITKWIHKHDDNIEPRKLIEFLKIEVSKEEKPKYISLLAFFYFLGIGTAVNHNESKRLYDIAAGMGDGVAQCQLGTFFYFGIDCKVDYDLAFQFFMKCANQGISTGQTWVGNCYEHGKGIEKDLEEAFYWYSLSAKCNDASGLYKLGYCHEKGIGTPKNSSLAAECYLQSATRGNATGQYKRGQCLLKAIGVQKNIHEALLWFHQAARQGSLSAMNQLGCLYMSGVEAEGIRKDVRVGFSWYLKAVKEDDGVGRRDSTAQFNIAVCYQSGGMGFIQMTTTQYLGAPFFINPLSDETDTDNESNSQNDMTISIISNDNINASQEALQTTRIVARGLYGINEKRQVDSQETIVAIPDSRDSGQNQTSESSATSESTSVTRYLLLVIFMLSAVIVSGIAIVLVMKLLNPDFLT</sequence>
<evidence type="ECO:0000256" key="1">
    <source>
        <dbReference type="ARBA" id="ARBA00038101"/>
    </source>
</evidence>
<dbReference type="SMART" id="SM00671">
    <property type="entry name" value="SEL1"/>
    <property type="match status" value="6"/>
</dbReference>
<dbReference type="InterPro" id="IPR011990">
    <property type="entry name" value="TPR-like_helical_dom_sf"/>
</dbReference>
<feature type="region of interest" description="Disordered" evidence="2">
    <location>
        <begin position="447"/>
        <end position="467"/>
    </location>
</feature>
<organism evidence="4 5">
    <name type="scientific">Ambispora leptoticha</name>
    <dbReference type="NCBI Taxonomy" id="144679"/>
    <lineage>
        <taxon>Eukaryota</taxon>
        <taxon>Fungi</taxon>
        <taxon>Fungi incertae sedis</taxon>
        <taxon>Mucoromycota</taxon>
        <taxon>Glomeromycotina</taxon>
        <taxon>Glomeromycetes</taxon>
        <taxon>Archaeosporales</taxon>
        <taxon>Ambisporaceae</taxon>
        <taxon>Ambispora</taxon>
    </lineage>
</organism>
<dbReference type="Pfam" id="PF08238">
    <property type="entry name" value="Sel1"/>
    <property type="match status" value="7"/>
</dbReference>
<evidence type="ECO:0000313" key="5">
    <source>
        <dbReference type="Proteomes" id="UP000789508"/>
    </source>
</evidence>
<keyword evidence="3" id="KW-1133">Transmembrane helix</keyword>
<keyword evidence="5" id="KW-1185">Reference proteome</keyword>
<keyword evidence="3" id="KW-0812">Transmembrane</keyword>
<dbReference type="Proteomes" id="UP000789508">
    <property type="component" value="Unassembled WGS sequence"/>
</dbReference>
<dbReference type="EMBL" id="CAJVPS010001197">
    <property type="protein sequence ID" value="CAG8528863.1"/>
    <property type="molecule type" value="Genomic_DNA"/>
</dbReference>
<feature type="transmembrane region" description="Helical" evidence="3">
    <location>
        <begin position="476"/>
        <end position="501"/>
    </location>
</feature>
<accession>A0A9N9AH50</accession>
<dbReference type="AlphaFoldDB" id="A0A9N9AH50"/>